<gene>
    <name evidence="3" type="ORF">JIN85_07030</name>
</gene>
<dbReference type="SUPFAM" id="SSF56219">
    <property type="entry name" value="DNase I-like"/>
    <property type="match status" value="1"/>
</dbReference>
<dbReference type="GO" id="GO:0004519">
    <property type="term" value="F:endonuclease activity"/>
    <property type="evidence" value="ECO:0007669"/>
    <property type="project" value="UniProtKB-KW"/>
</dbReference>
<dbReference type="InterPro" id="IPR036691">
    <property type="entry name" value="Endo/exonu/phosph_ase_sf"/>
</dbReference>
<sequence>MHISFRRSLGWFLVGSSLLLHAATVVLYSRQPDRFAAVTVIPIWVWGGIGLVLSSLAYYSLRASLSLIVSFIWVVTLLVGADEAKVLTNLHREAPQPGIPQPFKGEPVLRVLTINCAQFNFGDPTPDIAVWHPDIVLFQQTLPKSVRHVATELYGKDAQIRTFFDNGVITRWKFKQEPLIHSKASQEVTVVMPDGREIKIVNLHLLTAATDIRLWQPRAWREHRENRVLRRNELNGILSQLYETSSFPETPVILGGDFNAPANDQVMRYIPAELTDAFTAVGKGWGNTFQRRVPILRIDHLFSTSHFTPVRCRAVTTRHSDHRFVVADYLFNCPPQP</sequence>
<keyword evidence="1" id="KW-0472">Membrane</keyword>
<feature type="transmembrane region" description="Helical" evidence="1">
    <location>
        <begin position="9"/>
        <end position="29"/>
    </location>
</feature>
<keyword evidence="3" id="KW-0255">Endonuclease</keyword>
<protein>
    <submittedName>
        <fullName evidence="3">Endonuclease/exonuclease/phosphatase family protein</fullName>
    </submittedName>
</protein>
<keyword evidence="3" id="KW-0378">Hydrolase</keyword>
<proteinExistence type="predicted"/>
<dbReference type="RefSeq" id="WP_200269029.1">
    <property type="nucleotide sequence ID" value="NZ_JAENIJ010000008.1"/>
</dbReference>
<keyword evidence="3" id="KW-0540">Nuclease</keyword>
<dbReference type="EMBL" id="JAENIJ010000008">
    <property type="protein sequence ID" value="MBK1882160.1"/>
    <property type="molecule type" value="Genomic_DNA"/>
</dbReference>
<dbReference type="Gene3D" id="3.60.10.10">
    <property type="entry name" value="Endonuclease/exonuclease/phosphatase"/>
    <property type="match status" value="1"/>
</dbReference>
<keyword evidence="1" id="KW-0812">Transmembrane</keyword>
<reference evidence="3" key="1">
    <citation type="submission" date="2021-01" db="EMBL/GenBank/DDBJ databases">
        <title>Modified the classification status of verrucomicrobia.</title>
        <authorList>
            <person name="Feng X."/>
        </authorList>
    </citation>
    <scope>NUCLEOTIDE SEQUENCE</scope>
    <source>
        <strain evidence="3">KCTC 22041</strain>
    </source>
</reference>
<dbReference type="Pfam" id="PF03372">
    <property type="entry name" value="Exo_endo_phos"/>
    <property type="match status" value="1"/>
</dbReference>
<feature type="domain" description="Endonuclease/exonuclease/phosphatase" evidence="2">
    <location>
        <begin position="131"/>
        <end position="322"/>
    </location>
</feature>
<evidence type="ECO:0000313" key="3">
    <source>
        <dbReference type="EMBL" id="MBK1882160.1"/>
    </source>
</evidence>
<dbReference type="AlphaFoldDB" id="A0A934S2W3"/>
<comment type="caution">
    <text evidence="3">The sequence shown here is derived from an EMBL/GenBank/DDBJ whole genome shotgun (WGS) entry which is preliminary data.</text>
</comment>
<dbReference type="InterPro" id="IPR005135">
    <property type="entry name" value="Endo/exonuclease/phosphatase"/>
</dbReference>
<feature type="transmembrane region" description="Helical" evidence="1">
    <location>
        <begin position="35"/>
        <end position="56"/>
    </location>
</feature>
<feature type="transmembrane region" description="Helical" evidence="1">
    <location>
        <begin position="63"/>
        <end position="81"/>
    </location>
</feature>
<keyword evidence="1" id="KW-1133">Transmembrane helix</keyword>
<dbReference type="Proteomes" id="UP000603141">
    <property type="component" value="Unassembled WGS sequence"/>
</dbReference>
<evidence type="ECO:0000256" key="1">
    <source>
        <dbReference type="SAM" id="Phobius"/>
    </source>
</evidence>
<evidence type="ECO:0000259" key="2">
    <source>
        <dbReference type="Pfam" id="PF03372"/>
    </source>
</evidence>
<evidence type="ECO:0000313" key="4">
    <source>
        <dbReference type="Proteomes" id="UP000603141"/>
    </source>
</evidence>
<name>A0A934S2W3_9BACT</name>
<accession>A0A934S2W3</accession>
<organism evidence="3 4">
    <name type="scientific">Luteolibacter pohnpeiensis</name>
    <dbReference type="NCBI Taxonomy" id="454153"/>
    <lineage>
        <taxon>Bacteria</taxon>
        <taxon>Pseudomonadati</taxon>
        <taxon>Verrucomicrobiota</taxon>
        <taxon>Verrucomicrobiia</taxon>
        <taxon>Verrucomicrobiales</taxon>
        <taxon>Verrucomicrobiaceae</taxon>
        <taxon>Luteolibacter</taxon>
    </lineage>
</organism>
<keyword evidence="4" id="KW-1185">Reference proteome</keyword>